<dbReference type="EMBL" id="FMYV01000001">
    <property type="protein sequence ID" value="SDB99330.1"/>
    <property type="molecule type" value="Genomic_DNA"/>
</dbReference>
<dbReference type="InterPro" id="IPR023620">
    <property type="entry name" value="SmpB"/>
</dbReference>
<reference evidence="4 6" key="1">
    <citation type="submission" date="2016-10" db="EMBL/GenBank/DDBJ databases">
        <authorList>
            <person name="de Groot N.N."/>
        </authorList>
    </citation>
    <scope>NUCLEOTIDE SEQUENCE [LARGE SCALE GENOMIC DNA]</scope>
    <source>
        <strain evidence="4 6">WG14</strain>
    </source>
</reference>
<dbReference type="CDD" id="cd09294">
    <property type="entry name" value="SmpB"/>
    <property type="match status" value="1"/>
</dbReference>
<dbReference type="PROSITE" id="PS01317">
    <property type="entry name" value="SSRP"/>
    <property type="match status" value="1"/>
</dbReference>
<accession>A0A1G6HYR5</accession>
<dbReference type="SUPFAM" id="SSF74982">
    <property type="entry name" value="Small protein B (SmpB)"/>
    <property type="match status" value="1"/>
</dbReference>
<dbReference type="STRING" id="28234.SAMN04488588_0177"/>
<proteinExistence type="inferred from homology"/>
<dbReference type="Proteomes" id="UP000199322">
    <property type="component" value="Unassembled WGS sequence"/>
</dbReference>
<dbReference type="PANTHER" id="PTHR30308:SF2">
    <property type="entry name" value="SSRA-BINDING PROTEIN"/>
    <property type="match status" value="1"/>
</dbReference>
<reference evidence="5 7" key="2">
    <citation type="submission" date="2019-04" db="EMBL/GenBank/DDBJ databases">
        <title>Draft genome sequence data and analysis of a Fermenting Bacterium, Geotoga petraea strain HO-Geo1, isolated from heavy-oil petroleum reservoir in Russia.</title>
        <authorList>
            <person name="Grouzdev D.S."/>
            <person name="Semenova E.M."/>
            <person name="Sokolova D.S."/>
            <person name="Tourova T.P."/>
            <person name="Poltaraus A.B."/>
            <person name="Nazina T.N."/>
        </authorList>
    </citation>
    <scope>NUCLEOTIDE SEQUENCE [LARGE SCALE GENOMIC DNA]</scope>
    <source>
        <strain evidence="5 7">HO-Geo1</strain>
    </source>
</reference>
<dbReference type="InterPro" id="IPR020081">
    <property type="entry name" value="SsrA-bd_prot_CS"/>
</dbReference>
<keyword evidence="2 3" id="KW-0694">RNA-binding</keyword>
<gene>
    <name evidence="3 5" type="primary">smpB</name>
    <name evidence="5" type="ORF">E4650_02180</name>
    <name evidence="4" type="ORF">SAMN04488588_0177</name>
</gene>
<keyword evidence="6" id="KW-1185">Reference proteome</keyword>
<comment type="function">
    <text evidence="3">Required for rescue of stalled ribosomes mediated by trans-translation. Binds to transfer-messenger RNA (tmRNA), required for stable association of tmRNA with ribosomes. tmRNA and SmpB together mimic tRNA shape, replacing the anticodon stem-loop with SmpB. tmRNA is encoded by the ssrA gene; the 2 termini fold to resemble tRNA(Ala) and it encodes a 'tag peptide', a short internal open reading frame. During trans-translation Ala-aminoacylated tmRNA acts like a tRNA, entering the A-site of stalled ribosomes, displacing the stalled mRNA. The ribosome then switches to translate the ORF on the tmRNA; the nascent peptide is terminated with the 'tag peptide' encoded by the tmRNA and targeted for degradation. The ribosome is freed to recommence translation, which seems to be the essential function of trans-translation.</text>
</comment>
<name>A0A1G6HYR5_9BACT</name>
<protein>
    <recommendedName>
        <fullName evidence="3">SsrA-binding protein</fullName>
    </recommendedName>
    <alternativeName>
        <fullName evidence="3">Small protein B</fullName>
    </alternativeName>
</protein>
<evidence type="ECO:0000256" key="1">
    <source>
        <dbReference type="ARBA" id="ARBA00022490"/>
    </source>
</evidence>
<sequence>MKIIVNNKKARHDYFIEETYQAGIELLGSEVKSIKDGRINLKDSYAKIKKNEIFLYNVNIAPYKQSAMFNHEPERPRKLLLHKNEIIKINQKIKQDKCTIIPLKVYVDDRGLIKVDIAIAKGKKKFDKRETIAKRDFDRKMRKVKKYDRL</sequence>
<dbReference type="HAMAP" id="MF_00023">
    <property type="entry name" value="SmpB"/>
    <property type="match status" value="1"/>
</dbReference>
<dbReference type="Pfam" id="PF01668">
    <property type="entry name" value="SmpB"/>
    <property type="match status" value="1"/>
</dbReference>
<evidence type="ECO:0000313" key="5">
    <source>
        <dbReference type="EMBL" id="TGG89024.1"/>
    </source>
</evidence>
<dbReference type="GO" id="GO:0070930">
    <property type="term" value="P:trans-translation-dependent protein tagging"/>
    <property type="evidence" value="ECO:0007669"/>
    <property type="project" value="TreeGrafter"/>
</dbReference>
<comment type="subcellular location">
    <subcellularLocation>
        <location evidence="3">Cytoplasm</location>
    </subcellularLocation>
    <text evidence="3">The tmRNA-SmpB complex associates with stalled 70S ribosomes.</text>
</comment>
<keyword evidence="1 3" id="KW-0963">Cytoplasm</keyword>
<dbReference type="AlphaFoldDB" id="A0A1G6HYR5"/>
<dbReference type="Gene3D" id="2.40.280.10">
    <property type="match status" value="1"/>
</dbReference>
<comment type="similarity">
    <text evidence="3">Belongs to the SmpB family.</text>
</comment>
<dbReference type="GO" id="GO:0005829">
    <property type="term" value="C:cytosol"/>
    <property type="evidence" value="ECO:0007669"/>
    <property type="project" value="TreeGrafter"/>
</dbReference>
<dbReference type="InterPro" id="IPR000037">
    <property type="entry name" value="SsrA-bd_prot"/>
</dbReference>
<organism evidence="4 6">
    <name type="scientific">Geotoga petraea</name>
    <dbReference type="NCBI Taxonomy" id="28234"/>
    <lineage>
        <taxon>Bacteria</taxon>
        <taxon>Thermotogati</taxon>
        <taxon>Thermotogota</taxon>
        <taxon>Thermotogae</taxon>
        <taxon>Petrotogales</taxon>
        <taxon>Petrotogaceae</taxon>
        <taxon>Geotoga</taxon>
    </lineage>
</organism>
<evidence type="ECO:0000313" key="7">
    <source>
        <dbReference type="Proteomes" id="UP000297288"/>
    </source>
</evidence>
<dbReference type="GO" id="GO:0070929">
    <property type="term" value="P:trans-translation"/>
    <property type="evidence" value="ECO:0007669"/>
    <property type="project" value="UniProtKB-UniRule"/>
</dbReference>
<evidence type="ECO:0000256" key="3">
    <source>
        <dbReference type="HAMAP-Rule" id="MF_00023"/>
    </source>
</evidence>
<dbReference type="PANTHER" id="PTHR30308">
    <property type="entry name" value="TMRNA-BINDING COMPONENT OF TRANS-TRANSLATION TAGGING COMPLEX"/>
    <property type="match status" value="1"/>
</dbReference>
<evidence type="ECO:0000313" key="6">
    <source>
        <dbReference type="Proteomes" id="UP000199322"/>
    </source>
</evidence>
<dbReference type="EMBL" id="SRME01000001">
    <property type="protein sequence ID" value="TGG89024.1"/>
    <property type="molecule type" value="Genomic_DNA"/>
</dbReference>
<dbReference type="Proteomes" id="UP000297288">
    <property type="component" value="Unassembled WGS sequence"/>
</dbReference>
<dbReference type="OrthoDB" id="9805462at2"/>
<dbReference type="NCBIfam" id="NF003843">
    <property type="entry name" value="PRK05422.1"/>
    <property type="match status" value="1"/>
</dbReference>
<dbReference type="GO" id="GO:0003723">
    <property type="term" value="F:RNA binding"/>
    <property type="evidence" value="ECO:0007669"/>
    <property type="project" value="UniProtKB-UniRule"/>
</dbReference>
<dbReference type="NCBIfam" id="TIGR00086">
    <property type="entry name" value="smpB"/>
    <property type="match status" value="1"/>
</dbReference>
<evidence type="ECO:0000313" key="4">
    <source>
        <dbReference type="EMBL" id="SDB99330.1"/>
    </source>
</evidence>
<evidence type="ECO:0000256" key="2">
    <source>
        <dbReference type="ARBA" id="ARBA00022884"/>
    </source>
</evidence>